<dbReference type="CDD" id="cd00477">
    <property type="entry name" value="FTHFS"/>
    <property type="match status" value="1"/>
</dbReference>
<protein>
    <recommendedName>
        <fullName evidence="6">Formate--tetrahydrofolate ligase</fullName>
        <ecNumber evidence="6">6.3.4.3</ecNumber>
    </recommendedName>
    <alternativeName>
        <fullName evidence="6">Formyltetrahydrofolate synthetase</fullName>
        <shortName evidence="6">FHS</shortName>
        <shortName evidence="6">FTHFS</shortName>
    </alternativeName>
</protein>
<proteinExistence type="inferred from homology"/>
<gene>
    <name evidence="6" type="primary">fhs</name>
    <name evidence="7" type="ORF">ACFSE6_00065</name>
</gene>
<comment type="caution">
    <text evidence="7">The sequence shown here is derived from an EMBL/GenBank/DDBJ whole genome shotgun (WGS) entry which is preliminary data.</text>
</comment>
<dbReference type="Gene3D" id="3.40.50.300">
    <property type="entry name" value="P-loop containing nucleotide triphosphate hydrolases"/>
    <property type="match status" value="1"/>
</dbReference>
<dbReference type="PROSITE" id="PS00721">
    <property type="entry name" value="FTHFS_1"/>
    <property type="match status" value="1"/>
</dbReference>
<dbReference type="NCBIfam" id="NF010030">
    <property type="entry name" value="PRK13505.1"/>
    <property type="match status" value="1"/>
</dbReference>
<dbReference type="HAMAP" id="MF_01543">
    <property type="entry name" value="FTHFS"/>
    <property type="match status" value="1"/>
</dbReference>
<dbReference type="EC" id="6.3.4.3" evidence="6"/>
<dbReference type="InterPro" id="IPR000559">
    <property type="entry name" value="Formate_THF_ligase"/>
</dbReference>
<dbReference type="SUPFAM" id="SSF52540">
    <property type="entry name" value="P-loop containing nucleoside triphosphate hydrolases"/>
    <property type="match status" value="1"/>
</dbReference>
<organism evidence="7 8">
    <name type="scientific">Georgenia deserti</name>
    <dbReference type="NCBI Taxonomy" id="2093781"/>
    <lineage>
        <taxon>Bacteria</taxon>
        <taxon>Bacillati</taxon>
        <taxon>Actinomycetota</taxon>
        <taxon>Actinomycetes</taxon>
        <taxon>Micrococcales</taxon>
        <taxon>Bogoriellaceae</taxon>
        <taxon>Georgenia</taxon>
    </lineage>
</organism>
<evidence type="ECO:0000256" key="5">
    <source>
        <dbReference type="ARBA" id="ARBA00022840"/>
    </source>
</evidence>
<keyword evidence="2 6" id="KW-0554">One-carbon metabolism</keyword>
<keyword evidence="4 6" id="KW-0547">Nucleotide-binding</keyword>
<keyword evidence="5 6" id="KW-0067">ATP-binding</keyword>
<reference evidence="8" key="1">
    <citation type="journal article" date="2019" name="Int. J. Syst. Evol. Microbiol.">
        <title>The Global Catalogue of Microorganisms (GCM) 10K type strain sequencing project: providing services to taxonomists for standard genome sequencing and annotation.</title>
        <authorList>
            <consortium name="The Broad Institute Genomics Platform"/>
            <consortium name="The Broad Institute Genome Sequencing Center for Infectious Disease"/>
            <person name="Wu L."/>
            <person name="Ma J."/>
        </authorList>
    </citation>
    <scope>NUCLEOTIDE SEQUENCE [LARGE SCALE GENOMIC DNA]</scope>
    <source>
        <strain evidence="8">JCM 17130</strain>
    </source>
</reference>
<dbReference type="Pfam" id="PF01268">
    <property type="entry name" value="FTHFS"/>
    <property type="match status" value="1"/>
</dbReference>
<keyword evidence="3 6" id="KW-0436">Ligase</keyword>
<comment type="similarity">
    <text evidence="6">Belongs to the formate--tetrahydrofolate ligase family.</text>
</comment>
<dbReference type="Gene3D" id="3.30.1510.10">
    <property type="entry name" value="Domain 2, N(10)-formyltetrahydrofolate synthetase"/>
    <property type="match status" value="1"/>
</dbReference>
<evidence type="ECO:0000256" key="2">
    <source>
        <dbReference type="ARBA" id="ARBA00022563"/>
    </source>
</evidence>
<sequence>MVVDDLDFARAADMRPIEEIADKAGIPAQAIEPYGRHMAKVDVTKLPPGGRGKLVLVSAMSPTPPGEGKTTMSIGLADAIARTGRRTIVAVREPSLGPVLGMKGGAAGGGRSQVLPMEDINLHFTGDFHAITTANNTLAAIVENSLYQGNPLGIDARRITWRRVLDVNDRALRNVVVGLGSPTDGVPHEGGFDITAASEIMAVLCLATDLADLKARLARITVAYTGDRRPVTVGDLGAQGALTALLRHAIKPNLVQTIAGTPALVHGGPFGNIAHGCNSVIATTTARALAEVVVTEAGFGADLGAEKFLDIKTRAGDAVPDAVVLVATIRALKYHGGVPAEEVTTPDAAAVEAGLPNLTRHVENIRTFGLEPVIGLNSFPTDTEDERAVVHQWSERLGVRCAVADIWARGGGDDGGDEFAAAVLDALDGSDTAATFTRLYEPSTGLEEKIRTIARTIYRADDVEFAAAARRRLAEFEENGWGEMAVCMAKTQYSFSDDGSRLGAPEGFTLHVRDLLARTGAGFVVALTGSIMTMPGLPVSPAFERIDLDDDGQIVGLS</sequence>
<dbReference type="GO" id="GO:0004329">
    <property type="term" value="F:formate-tetrahydrofolate ligase activity"/>
    <property type="evidence" value="ECO:0007669"/>
    <property type="project" value="UniProtKB-EC"/>
</dbReference>
<dbReference type="PROSITE" id="PS00722">
    <property type="entry name" value="FTHFS_2"/>
    <property type="match status" value="1"/>
</dbReference>
<dbReference type="Gene3D" id="3.10.410.10">
    <property type="entry name" value="Formyltetrahydrofolate synthetase, domain 3"/>
    <property type="match status" value="1"/>
</dbReference>
<dbReference type="Proteomes" id="UP001597277">
    <property type="component" value="Unassembled WGS sequence"/>
</dbReference>
<name>A0ABW4KZS2_9MICO</name>
<comment type="catalytic activity">
    <reaction evidence="6">
        <text>(6S)-5,6,7,8-tetrahydrofolate + formate + ATP = (6R)-10-formyltetrahydrofolate + ADP + phosphate</text>
        <dbReference type="Rhea" id="RHEA:20221"/>
        <dbReference type="ChEBI" id="CHEBI:15740"/>
        <dbReference type="ChEBI" id="CHEBI:30616"/>
        <dbReference type="ChEBI" id="CHEBI:43474"/>
        <dbReference type="ChEBI" id="CHEBI:57453"/>
        <dbReference type="ChEBI" id="CHEBI:195366"/>
        <dbReference type="ChEBI" id="CHEBI:456216"/>
        <dbReference type="EC" id="6.3.4.3"/>
    </reaction>
</comment>
<comment type="pathway">
    <text evidence="1 6">One-carbon metabolism; tetrahydrofolate interconversion.</text>
</comment>
<dbReference type="InterPro" id="IPR027417">
    <property type="entry name" value="P-loop_NTPase"/>
</dbReference>
<evidence type="ECO:0000256" key="6">
    <source>
        <dbReference type="HAMAP-Rule" id="MF_01543"/>
    </source>
</evidence>
<dbReference type="RefSeq" id="WP_388001665.1">
    <property type="nucleotide sequence ID" value="NZ_JBHUEE010000001.1"/>
</dbReference>
<feature type="binding site" evidence="6">
    <location>
        <begin position="63"/>
        <end position="70"/>
    </location>
    <ligand>
        <name>ATP</name>
        <dbReference type="ChEBI" id="CHEBI:30616"/>
    </ligand>
</feature>
<dbReference type="InterPro" id="IPR020628">
    <property type="entry name" value="Formate_THF_ligase_CS"/>
</dbReference>
<evidence type="ECO:0000313" key="7">
    <source>
        <dbReference type="EMBL" id="MFD1716214.1"/>
    </source>
</evidence>
<accession>A0ABW4KZS2</accession>
<evidence type="ECO:0000256" key="1">
    <source>
        <dbReference type="ARBA" id="ARBA00004777"/>
    </source>
</evidence>
<evidence type="ECO:0000313" key="8">
    <source>
        <dbReference type="Proteomes" id="UP001597277"/>
    </source>
</evidence>
<evidence type="ECO:0000256" key="4">
    <source>
        <dbReference type="ARBA" id="ARBA00022741"/>
    </source>
</evidence>
<dbReference type="EMBL" id="JBHUEE010000001">
    <property type="protein sequence ID" value="MFD1716214.1"/>
    <property type="molecule type" value="Genomic_DNA"/>
</dbReference>
<evidence type="ECO:0000256" key="3">
    <source>
        <dbReference type="ARBA" id="ARBA00022598"/>
    </source>
</evidence>
<keyword evidence="8" id="KW-1185">Reference proteome</keyword>